<gene>
    <name evidence="1" type="ORF">C7440_0956</name>
</gene>
<comment type="caution">
    <text evidence="1">The sequence shown here is derived from an EMBL/GenBank/DDBJ whole genome shotgun (WGS) entry which is preliminary data.</text>
</comment>
<dbReference type="EMBL" id="QEKO01000001">
    <property type="protein sequence ID" value="PVY68550.1"/>
    <property type="molecule type" value="Genomic_DNA"/>
</dbReference>
<dbReference type="InterPro" id="IPR014056">
    <property type="entry name" value="TypeIITA-like_toxin_pred"/>
</dbReference>
<proteinExistence type="predicted"/>
<reference evidence="1 2" key="1">
    <citation type="submission" date="2018-04" db="EMBL/GenBank/DDBJ databases">
        <title>Genomic Encyclopedia of Type Strains, Phase IV (KMG-IV): sequencing the most valuable type-strain genomes for metagenomic binning, comparative biology and taxonomic classification.</title>
        <authorList>
            <person name="Goeker M."/>
        </authorList>
    </citation>
    <scope>NUCLEOTIDE SEQUENCE [LARGE SCALE GENOMIC DNA]</scope>
    <source>
        <strain evidence="1 2">DSM 10065</strain>
    </source>
</reference>
<keyword evidence="2" id="KW-1185">Reference proteome</keyword>
<dbReference type="InterPro" id="IPR009241">
    <property type="entry name" value="HigB-like"/>
</dbReference>
<evidence type="ECO:0000313" key="1">
    <source>
        <dbReference type="EMBL" id="PVY68550.1"/>
    </source>
</evidence>
<accession>A0A2U1CRM2</accession>
<organism evidence="1 2">
    <name type="scientific">Pusillimonas noertemannii</name>
    <dbReference type="NCBI Taxonomy" id="305977"/>
    <lineage>
        <taxon>Bacteria</taxon>
        <taxon>Pseudomonadati</taxon>
        <taxon>Pseudomonadota</taxon>
        <taxon>Betaproteobacteria</taxon>
        <taxon>Burkholderiales</taxon>
        <taxon>Alcaligenaceae</taxon>
        <taxon>Pusillimonas</taxon>
    </lineage>
</organism>
<protein>
    <submittedName>
        <fullName evidence="1">Putative addiction module killer protein</fullName>
    </submittedName>
</protein>
<dbReference type="PANTHER" id="PTHR41791">
    <property type="entry name" value="SSL7039 PROTEIN"/>
    <property type="match status" value="1"/>
</dbReference>
<dbReference type="Proteomes" id="UP000246145">
    <property type="component" value="Unassembled WGS sequence"/>
</dbReference>
<name>A0A2U1CRM2_9BURK</name>
<dbReference type="Pfam" id="PF05973">
    <property type="entry name" value="Gp49"/>
    <property type="match status" value="1"/>
</dbReference>
<sequence length="98" mass="10984">MFTIKQTPEFEQWISGLKDGMTRIRLAKRLDKAQRGNLGDVESVGEGVSEMREHFGPGWRMYYAQRGGVLIVMLGGGDKSTQRADIKQAIVLAKTLQE</sequence>
<dbReference type="NCBIfam" id="TIGR02683">
    <property type="entry name" value="upstrm_HI1419"/>
    <property type="match status" value="1"/>
</dbReference>
<dbReference type="AlphaFoldDB" id="A0A2U1CRM2"/>
<dbReference type="OrthoDB" id="9800258at2"/>
<dbReference type="PANTHER" id="PTHR41791:SF1">
    <property type="entry name" value="SSL7039 PROTEIN"/>
    <property type="match status" value="1"/>
</dbReference>
<dbReference type="RefSeq" id="WP_116517631.1">
    <property type="nucleotide sequence ID" value="NZ_JACCEX010000001.1"/>
</dbReference>
<evidence type="ECO:0000313" key="2">
    <source>
        <dbReference type="Proteomes" id="UP000246145"/>
    </source>
</evidence>
<dbReference type="PIRSF" id="PIRSF028744">
    <property type="entry name" value="Addict_mod_HI1419"/>
    <property type="match status" value="1"/>
</dbReference>
<dbReference type="STRING" id="1231391.GCA_000308195_03579"/>